<dbReference type="EMBL" id="MDYO01000021">
    <property type="protein sequence ID" value="OQD95208.1"/>
    <property type="molecule type" value="Genomic_DNA"/>
</dbReference>
<proteinExistence type="predicted"/>
<reference evidence="2" key="1">
    <citation type="journal article" date="2017" name="Nat. Microbiol.">
        <title>Global analysis of biosynthetic gene clusters reveals vast potential of secondary metabolite production in Penicillium species.</title>
        <authorList>
            <person name="Nielsen J.C."/>
            <person name="Grijseels S."/>
            <person name="Prigent S."/>
            <person name="Ji B."/>
            <person name="Dainat J."/>
            <person name="Nielsen K.F."/>
            <person name="Frisvad J.C."/>
            <person name="Workman M."/>
            <person name="Nielsen J."/>
        </authorList>
    </citation>
    <scope>NUCLEOTIDE SEQUENCE [LARGE SCALE GENOMIC DNA]</scope>
    <source>
        <strain evidence="2">IBT 29525</strain>
    </source>
</reference>
<name>A0A1V6R175_9EURO</name>
<dbReference type="AlphaFoldDB" id="A0A1V6R175"/>
<protein>
    <submittedName>
        <fullName evidence="1">Uncharacterized protein</fullName>
    </submittedName>
</protein>
<evidence type="ECO:0000313" key="1">
    <source>
        <dbReference type="EMBL" id="OQD95208.1"/>
    </source>
</evidence>
<evidence type="ECO:0000313" key="2">
    <source>
        <dbReference type="Proteomes" id="UP000191612"/>
    </source>
</evidence>
<gene>
    <name evidence="1" type="ORF">PENSOL_c021G02860</name>
</gene>
<organism evidence="1 2">
    <name type="scientific">Penicillium solitum</name>
    <dbReference type="NCBI Taxonomy" id="60172"/>
    <lineage>
        <taxon>Eukaryota</taxon>
        <taxon>Fungi</taxon>
        <taxon>Dikarya</taxon>
        <taxon>Ascomycota</taxon>
        <taxon>Pezizomycotina</taxon>
        <taxon>Eurotiomycetes</taxon>
        <taxon>Eurotiomycetidae</taxon>
        <taxon>Eurotiales</taxon>
        <taxon>Aspergillaceae</taxon>
        <taxon>Penicillium</taxon>
    </lineage>
</organism>
<keyword evidence="2" id="KW-1185">Reference proteome</keyword>
<comment type="caution">
    <text evidence="1">The sequence shown here is derived from an EMBL/GenBank/DDBJ whole genome shotgun (WGS) entry which is preliminary data.</text>
</comment>
<accession>A0A1V6R175</accession>
<dbReference type="Proteomes" id="UP000191612">
    <property type="component" value="Unassembled WGS sequence"/>
</dbReference>
<sequence length="302" mass="34190">MNAGIALPALPQPRTTLWPLQLMPVTALQKDSDSSVAWCCLRLMALLDDYNTNSLGQNMAENKTTQAEIASGTGLTFPNHKAQNIFTKINLGPVNEHENRLEKVNRCWELLKYFGWLKSTPKSGWTRVATINAIRKAPLVNDHNLPSWMQAPKAEAKSQLSYDKSDAKYHPISITVIWLQSKKFPQKGELDVALEVAEEKGLKIPTSKCKMSQEPREFTSIAMFRNYIRVMFNCRELSLNLHTVTLHYHSGSLGEEIFCDVMTGEWDEMSSAFSDAANTEFRSDVVLRALKFAEEKIYECEP</sequence>
<dbReference type="STRING" id="60172.A0A1V6R175"/>